<evidence type="ECO:0000313" key="3">
    <source>
        <dbReference type="Proteomes" id="UP001500620"/>
    </source>
</evidence>
<feature type="compositionally biased region" description="Basic and acidic residues" evidence="1">
    <location>
        <begin position="1"/>
        <end position="14"/>
    </location>
</feature>
<evidence type="ECO:0000256" key="1">
    <source>
        <dbReference type="SAM" id="MobiDB-lite"/>
    </source>
</evidence>
<dbReference type="RefSeq" id="WP_345124434.1">
    <property type="nucleotide sequence ID" value="NZ_BAABAT010000004.1"/>
</dbReference>
<proteinExistence type="predicted"/>
<reference evidence="3" key="1">
    <citation type="journal article" date="2019" name="Int. J. Syst. Evol. Microbiol.">
        <title>The Global Catalogue of Microorganisms (GCM) 10K type strain sequencing project: providing services to taxonomists for standard genome sequencing and annotation.</title>
        <authorList>
            <consortium name="The Broad Institute Genomics Platform"/>
            <consortium name="The Broad Institute Genome Sequencing Center for Infectious Disease"/>
            <person name="Wu L."/>
            <person name="Ma J."/>
        </authorList>
    </citation>
    <scope>NUCLEOTIDE SEQUENCE [LARGE SCALE GENOMIC DNA]</scope>
    <source>
        <strain evidence="3">JCM 17441</strain>
    </source>
</reference>
<feature type="compositionally biased region" description="Basic and acidic residues" evidence="1">
    <location>
        <begin position="24"/>
        <end position="38"/>
    </location>
</feature>
<accession>A0ABP8D575</accession>
<dbReference type="EMBL" id="BAABAT010000004">
    <property type="protein sequence ID" value="GAA4247559.1"/>
    <property type="molecule type" value="Genomic_DNA"/>
</dbReference>
<keyword evidence="3" id="KW-1185">Reference proteome</keyword>
<protein>
    <submittedName>
        <fullName evidence="2">Uncharacterized protein</fullName>
    </submittedName>
</protein>
<name>A0ABP8D575_9ACTN</name>
<feature type="region of interest" description="Disordered" evidence="1">
    <location>
        <begin position="1"/>
        <end position="51"/>
    </location>
</feature>
<organism evidence="2 3">
    <name type="scientific">Dactylosporangium darangshiense</name>
    <dbReference type="NCBI Taxonomy" id="579108"/>
    <lineage>
        <taxon>Bacteria</taxon>
        <taxon>Bacillati</taxon>
        <taxon>Actinomycetota</taxon>
        <taxon>Actinomycetes</taxon>
        <taxon>Micromonosporales</taxon>
        <taxon>Micromonosporaceae</taxon>
        <taxon>Dactylosporangium</taxon>
    </lineage>
</organism>
<gene>
    <name evidence="2" type="ORF">GCM10022255_023940</name>
</gene>
<comment type="caution">
    <text evidence="2">The sequence shown here is derived from an EMBL/GenBank/DDBJ whole genome shotgun (WGS) entry which is preliminary data.</text>
</comment>
<dbReference type="Proteomes" id="UP001500620">
    <property type="component" value="Unassembled WGS sequence"/>
</dbReference>
<sequence>MRAPEEVAAKERPADGTLAATGRAPEDVAAGERPRTRPADSTIAATVATEG</sequence>
<evidence type="ECO:0000313" key="2">
    <source>
        <dbReference type="EMBL" id="GAA4247559.1"/>
    </source>
</evidence>